<dbReference type="STRING" id="43678.OJAG_33660"/>
<feature type="transmembrane region" description="Helical" evidence="8">
    <location>
        <begin position="558"/>
        <end position="577"/>
    </location>
</feature>
<dbReference type="GO" id="GO:0022857">
    <property type="term" value="F:transmembrane transporter activity"/>
    <property type="evidence" value="ECO:0007669"/>
    <property type="project" value="TreeGrafter"/>
</dbReference>
<evidence type="ECO:0000256" key="6">
    <source>
        <dbReference type="ARBA" id="ARBA00038076"/>
    </source>
</evidence>
<dbReference type="PATRIC" id="fig|43678.3.peg.3528"/>
<comment type="subcellular location">
    <subcellularLocation>
        <location evidence="1">Cell membrane</location>
        <topology evidence="1">Multi-pass membrane protein</topology>
    </subcellularLocation>
</comment>
<comment type="similarity">
    <text evidence="6">Belongs to the ABC-4 integral membrane protein family.</text>
</comment>
<evidence type="ECO:0000256" key="1">
    <source>
        <dbReference type="ARBA" id="ARBA00004651"/>
    </source>
</evidence>
<feature type="region of interest" description="Disordered" evidence="7">
    <location>
        <begin position="157"/>
        <end position="221"/>
    </location>
</feature>
<dbReference type="PANTHER" id="PTHR30572:SF4">
    <property type="entry name" value="ABC TRANSPORTER PERMEASE YTRF"/>
    <property type="match status" value="1"/>
</dbReference>
<keyword evidence="5 8" id="KW-0472">Membrane</keyword>
<reference evidence="10 11" key="1">
    <citation type="submission" date="2016-01" db="EMBL/GenBank/DDBJ databases">
        <title>Genome sequence of Oerskovia enterophila VJag, an agar and cellulose degrading bacterium.</title>
        <authorList>
            <person name="Poehlein A."/>
            <person name="Jag V."/>
            <person name="Bengelsdorf F."/>
            <person name="Duerre P."/>
            <person name="Daniel R."/>
        </authorList>
    </citation>
    <scope>NUCLEOTIDE SEQUENCE [LARGE SCALE GENOMIC DNA]</scope>
    <source>
        <strain evidence="10 11">VJag</strain>
    </source>
</reference>
<feature type="transmembrane region" description="Helical" evidence="8">
    <location>
        <begin position="319"/>
        <end position="343"/>
    </location>
</feature>
<dbReference type="Proteomes" id="UP000076447">
    <property type="component" value="Unassembled WGS sequence"/>
</dbReference>
<dbReference type="InterPro" id="IPR050250">
    <property type="entry name" value="Macrolide_Exporter_MacB"/>
</dbReference>
<protein>
    <submittedName>
        <fullName evidence="10">ABC transporter permease YtrF</fullName>
    </submittedName>
</protein>
<feature type="transmembrane region" description="Helical" evidence="8">
    <location>
        <begin position="497"/>
        <end position="521"/>
    </location>
</feature>
<accession>A0A163Q7Z8</accession>
<feature type="compositionally biased region" description="Low complexity" evidence="7">
    <location>
        <begin position="157"/>
        <end position="205"/>
    </location>
</feature>
<evidence type="ECO:0000256" key="2">
    <source>
        <dbReference type="ARBA" id="ARBA00022475"/>
    </source>
</evidence>
<dbReference type="GO" id="GO:0005886">
    <property type="term" value="C:plasma membrane"/>
    <property type="evidence" value="ECO:0007669"/>
    <property type="project" value="UniProtKB-SubCell"/>
</dbReference>
<evidence type="ECO:0000313" key="11">
    <source>
        <dbReference type="Proteomes" id="UP000076447"/>
    </source>
</evidence>
<feature type="domain" description="ABC3 transporter permease C-terminal" evidence="9">
    <location>
        <begin position="326"/>
        <end position="442"/>
    </location>
</feature>
<sequence length="922" mass="92900">MVRLTLAQMRRSIGRLSAAGIAILIGTAFLTATLLAGTVINRITTDSIAAQFADSDLVVANGAGIDEAGLEEIRGTEGVEAADPQVMRAFELVAGSKRTYQVVVPTASDPRFEAQEVVEGAMPARSGEIALPSDVAERFGLALGDTVTVVRSVWTPSAEGAAPEAGAPTEEGAPSEDATAPADTATTPDEAAASAGEGGDAAPADEPAPDEEAPAGTFVDTNEKLTLVGTLDDPMGAYAQVGGAGVLSNEDLTAWEAESFVPGDSATSYNAVLVALAPGTDLEAVRSTVTGSLGGDTKVWTSAEYAKDQAAQMTGGEDVFTYVILTFAAIALLVAALVIANTFQVLVAQRTRTLALLRCVGADRKQLARSVLLEAVILGLVASVAGILFGIGLVQLALTVAGSMDLGIPLPSVVQVTAVAVLVPLLVGTVVTLVASFSPARAATRVAPLAALRPSDAPTLSSGAGRVRLAISSILVVGGAGLLVLGVLLGQQGSAEAGLLAATAGGAASFVGVLVGAIFWLPKVVSLVGKVLTGSGSTAKLAAANTLRNPRRTAATSTALLIGVTLVAMMSTGAVSARMSMNNELDGRYPVDVSLATDGYDEYGGNQPVELPQSTIATAEKVDGVESVVPLTATSVTVPLDGNDITFLARGVDPGAATALSRDKKAVEGLAPGTVVVPAGVAESWDISTGDQLVLTAAPLPEDANPEGTPATLEALVTPMGGRALLVTPQTLEGVATGAPVTTAWVGLADVNDAASVVPALQDALADSDLPIDVTGAAVERAMYQKVVDTILGVIVGLLAVAVVIALIGVANTLSLSVIERRRESATLRAIGLSRSQLRWMLAIEGMLIAGVGAVLGILLGILYGWAGASAALAVMGDVTLAVPWRDVALVLVVALVAGLLASVIPGRSAARTSPVEALAVD</sequence>
<keyword evidence="2" id="KW-1003">Cell membrane</keyword>
<feature type="transmembrane region" description="Helical" evidence="8">
    <location>
        <begin position="840"/>
        <end position="867"/>
    </location>
</feature>
<dbReference type="AlphaFoldDB" id="A0A163Q7Z8"/>
<evidence type="ECO:0000313" key="10">
    <source>
        <dbReference type="EMBL" id="KZM33882.1"/>
    </source>
</evidence>
<evidence type="ECO:0000259" key="9">
    <source>
        <dbReference type="Pfam" id="PF02687"/>
    </source>
</evidence>
<comment type="caution">
    <text evidence="10">The sequence shown here is derived from an EMBL/GenBank/DDBJ whole genome shotgun (WGS) entry which is preliminary data.</text>
</comment>
<gene>
    <name evidence="10" type="primary">ytrF</name>
    <name evidence="10" type="ORF">OJAG_33660</name>
</gene>
<feature type="transmembrane region" description="Helical" evidence="8">
    <location>
        <begin position="469"/>
        <end position="491"/>
    </location>
</feature>
<organism evidence="10 11">
    <name type="scientific">Oerskovia enterophila</name>
    <dbReference type="NCBI Taxonomy" id="43678"/>
    <lineage>
        <taxon>Bacteria</taxon>
        <taxon>Bacillati</taxon>
        <taxon>Actinomycetota</taxon>
        <taxon>Actinomycetes</taxon>
        <taxon>Micrococcales</taxon>
        <taxon>Cellulomonadaceae</taxon>
        <taxon>Oerskovia</taxon>
    </lineage>
</organism>
<proteinExistence type="inferred from homology"/>
<evidence type="ECO:0000256" key="3">
    <source>
        <dbReference type="ARBA" id="ARBA00022692"/>
    </source>
</evidence>
<dbReference type="InterPro" id="IPR003838">
    <property type="entry name" value="ABC3_permease_C"/>
</dbReference>
<feature type="transmembrane region" description="Helical" evidence="8">
    <location>
        <begin position="791"/>
        <end position="819"/>
    </location>
</feature>
<feature type="domain" description="ABC3 transporter permease C-terminal" evidence="9">
    <location>
        <begin position="798"/>
        <end position="915"/>
    </location>
</feature>
<keyword evidence="3 8" id="KW-0812">Transmembrane</keyword>
<feature type="transmembrane region" description="Helical" evidence="8">
    <location>
        <begin position="413"/>
        <end position="435"/>
    </location>
</feature>
<feature type="transmembrane region" description="Helical" evidence="8">
    <location>
        <begin position="371"/>
        <end position="393"/>
    </location>
</feature>
<name>A0A163Q7Z8_9CELL</name>
<keyword evidence="4 8" id="KW-1133">Transmembrane helix</keyword>
<evidence type="ECO:0000256" key="8">
    <source>
        <dbReference type="SAM" id="Phobius"/>
    </source>
</evidence>
<evidence type="ECO:0000256" key="7">
    <source>
        <dbReference type="SAM" id="MobiDB-lite"/>
    </source>
</evidence>
<evidence type="ECO:0000256" key="4">
    <source>
        <dbReference type="ARBA" id="ARBA00022989"/>
    </source>
</evidence>
<evidence type="ECO:0000256" key="5">
    <source>
        <dbReference type="ARBA" id="ARBA00023136"/>
    </source>
</evidence>
<dbReference type="Pfam" id="PF02687">
    <property type="entry name" value="FtsX"/>
    <property type="match status" value="2"/>
</dbReference>
<feature type="transmembrane region" description="Helical" evidence="8">
    <location>
        <begin position="887"/>
        <end position="905"/>
    </location>
</feature>
<dbReference type="EMBL" id="LRIE01000083">
    <property type="protein sequence ID" value="KZM33882.1"/>
    <property type="molecule type" value="Genomic_DNA"/>
</dbReference>
<dbReference type="PANTHER" id="PTHR30572">
    <property type="entry name" value="MEMBRANE COMPONENT OF TRANSPORTER-RELATED"/>
    <property type="match status" value="1"/>
</dbReference>